<sequence>MNHTLIVKNNIKINATPEKVWEILTNPYYIKQWDKLPEDFGDNAVSASTTINFPGFSKLTVTGYEPGRVIRYQLYVDAWGETVIPDINYSYQISQDANGETWLGIEIGDFAVLNNGSEYYDESINFGNTASQKIKELAENHTAISIH</sequence>
<dbReference type="RefSeq" id="WP_166535980.1">
    <property type="nucleotide sequence ID" value="NZ_JAABLM010000003.1"/>
</dbReference>
<reference evidence="2" key="1">
    <citation type="submission" date="2020-01" db="EMBL/GenBank/DDBJ databases">
        <title>Sphingomonas sp. strain CSW-10.</title>
        <authorList>
            <person name="Chen W.-M."/>
        </authorList>
    </citation>
    <scope>NUCLEOTIDE SEQUENCE [LARGE SCALE GENOMIC DNA]</scope>
    <source>
        <strain evidence="2">NST-5</strain>
    </source>
</reference>
<dbReference type="SUPFAM" id="SSF55961">
    <property type="entry name" value="Bet v1-like"/>
    <property type="match status" value="1"/>
</dbReference>
<dbReference type="Proteomes" id="UP000798602">
    <property type="component" value="Unassembled WGS sequence"/>
</dbReference>
<dbReference type="InterPro" id="IPR023393">
    <property type="entry name" value="START-like_dom_sf"/>
</dbReference>
<comment type="caution">
    <text evidence="1">The sequence shown here is derived from an EMBL/GenBank/DDBJ whole genome shotgun (WGS) entry which is preliminary data.</text>
</comment>
<protein>
    <submittedName>
        <fullName evidence="1">SRPBCC domain-containing protein</fullName>
    </submittedName>
</protein>
<accession>A0ABW9Z600</accession>
<dbReference type="Gene3D" id="3.30.530.20">
    <property type="match status" value="1"/>
</dbReference>
<keyword evidence="2" id="KW-1185">Reference proteome</keyword>
<evidence type="ECO:0000313" key="1">
    <source>
        <dbReference type="EMBL" id="NBL64253.1"/>
    </source>
</evidence>
<proteinExistence type="predicted"/>
<organism evidence="1 2">
    <name type="scientific">Flavobacterium ichthyis</name>
    <dbReference type="NCBI Taxonomy" id="2698827"/>
    <lineage>
        <taxon>Bacteria</taxon>
        <taxon>Pseudomonadati</taxon>
        <taxon>Bacteroidota</taxon>
        <taxon>Flavobacteriia</taxon>
        <taxon>Flavobacteriales</taxon>
        <taxon>Flavobacteriaceae</taxon>
        <taxon>Flavobacterium</taxon>
    </lineage>
</organism>
<name>A0ABW9Z600_9FLAO</name>
<dbReference type="EMBL" id="JAABLM010000003">
    <property type="protein sequence ID" value="NBL64253.1"/>
    <property type="molecule type" value="Genomic_DNA"/>
</dbReference>
<evidence type="ECO:0000313" key="2">
    <source>
        <dbReference type="Proteomes" id="UP000798602"/>
    </source>
</evidence>
<gene>
    <name evidence="1" type="ORF">GV828_03445</name>
</gene>